<dbReference type="InterPro" id="IPR011141">
    <property type="entry name" value="Polyketide_synthase_type-III"/>
</dbReference>
<comment type="caution">
    <text evidence="6">The sequence shown here is derived from an EMBL/GenBank/DDBJ whole genome shotgun (WGS) entry which is preliminary data.</text>
</comment>
<dbReference type="PIRSF" id="PIRSF000451">
    <property type="entry name" value="PKS_III"/>
    <property type="match status" value="1"/>
</dbReference>
<feature type="domain" description="Chalcone/stilbene synthase N-terminal" evidence="4">
    <location>
        <begin position="18"/>
        <end position="226"/>
    </location>
</feature>
<dbReference type="FunFam" id="3.40.47.10:FF:000014">
    <property type="entry name" value="Chalcone synthase 1"/>
    <property type="match status" value="1"/>
</dbReference>
<dbReference type="GO" id="GO:0030639">
    <property type="term" value="P:polyketide biosynthetic process"/>
    <property type="evidence" value="ECO:0007669"/>
    <property type="project" value="TreeGrafter"/>
</dbReference>
<organism evidence="6 7">
    <name type="scientific">Oryza meyeriana var. granulata</name>
    <dbReference type="NCBI Taxonomy" id="110450"/>
    <lineage>
        <taxon>Eukaryota</taxon>
        <taxon>Viridiplantae</taxon>
        <taxon>Streptophyta</taxon>
        <taxon>Embryophyta</taxon>
        <taxon>Tracheophyta</taxon>
        <taxon>Spermatophyta</taxon>
        <taxon>Magnoliopsida</taxon>
        <taxon>Liliopsida</taxon>
        <taxon>Poales</taxon>
        <taxon>Poaceae</taxon>
        <taxon>BOP clade</taxon>
        <taxon>Oryzoideae</taxon>
        <taxon>Oryzeae</taxon>
        <taxon>Oryzinae</taxon>
        <taxon>Oryza</taxon>
        <taxon>Oryza meyeriana</taxon>
    </lineage>
</organism>
<feature type="domain" description="Chalcone/stilbene synthase C-terminal" evidence="5">
    <location>
        <begin position="235"/>
        <end position="377"/>
    </location>
</feature>
<evidence type="ECO:0000256" key="1">
    <source>
        <dbReference type="ARBA" id="ARBA00005531"/>
    </source>
</evidence>
<evidence type="ECO:0000259" key="4">
    <source>
        <dbReference type="Pfam" id="PF00195"/>
    </source>
</evidence>
<dbReference type="GO" id="GO:0010208">
    <property type="term" value="P:pollen wall assembly"/>
    <property type="evidence" value="ECO:0007669"/>
    <property type="project" value="UniProtKB-ARBA"/>
</dbReference>
<evidence type="ECO:0000313" key="7">
    <source>
        <dbReference type="Proteomes" id="UP000479710"/>
    </source>
</evidence>
<dbReference type="GO" id="GO:0016747">
    <property type="term" value="F:acyltransferase activity, transferring groups other than amino-acyl groups"/>
    <property type="evidence" value="ECO:0007669"/>
    <property type="project" value="InterPro"/>
</dbReference>
<evidence type="ECO:0000256" key="3">
    <source>
        <dbReference type="RuleBase" id="RU003633"/>
    </source>
</evidence>
<dbReference type="SUPFAM" id="SSF53901">
    <property type="entry name" value="Thiolase-like"/>
    <property type="match status" value="2"/>
</dbReference>
<sequence>MTAQAAPTIVDDAVQPQRAAMLAMGTANPLNCMPQDEYADWYFRVTRSDHLINLKENMKKICRNSGIKKRYFHHSEETFRRHPEPAVRDQPSLDDILATAVPELAAAVALRAIDECGRPASDITHLVFTTYSGMHMPGADLRLASLLGLPSSVKRTSMYFHGCSAAVAALRVAKDLAENNPGARVLVASAELTLILFRAPQEDHIDELVTQALLSDGAGAVIVGAGGADEGPLFEMVSAAQTTLPNSEDGADGQLYASGMVFCPSAKLPALVRENVEQCFVEGVGPLVPSGGGSNDLFWAVHPGGLAILDSVEGGLALAPGKLDASRHVLSEYGNMSGTSIIFVLDELRRRGDLQPGGLGVMLGIGPGITMETMLLRVAAA</sequence>
<protein>
    <recommendedName>
        <fullName evidence="8">Chalcone synthase</fullName>
    </recommendedName>
</protein>
<dbReference type="InterPro" id="IPR001099">
    <property type="entry name" value="Chalcone/stilbene_synt_N"/>
</dbReference>
<name>A0A6G1CBL3_9ORYZ</name>
<dbReference type="Pfam" id="PF00195">
    <property type="entry name" value="Chal_sti_synt_N"/>
    <property type="match status" value="1"/>
</dbReference>
<dbReference type="FunFam" id="3.40.47.10:FF:000025">
    <property type="entry name" value="Chalcone synthase 2"/>
    <property type="match status" value="1"/>
</dbReference>
<dbReference type="CDD" id="cd00831">
    <property type="entry name" value="CHS_like"/>
    <property type="match status" value="1"/>
</dbReference>
<keyword evidence="3" id="KW-0808">Transferase</keyword>
<dbReference type="InterPro" id="IPR012328">
    <property type="entry name" value="Chalcone/stilbene_synt_C"/>
</dbReference>
<keyword evidence="3" id="KW-0012">Acyltransferase</keyword>
<accession>A0A6G1CBL3</accession>
<dbReference type="PANTHER" id="PTHR11877">
    <property type="entry name" value="HYDROXYMETHYLGLUTARYL-COA SYNTHASE"/>
    <property type="match status" value="1"/>
</dbReference>
<comment type="similarity">
    <text evidence="1 3">Belongs to the thiolase-like superfamily. Chalcone/stilbene synthases family.</text>
</comment>
<proteinExistence type="inferred from homology"/>
<reference evidence="6 7" key="1">
    <citation type="submission" date="2019-11" db="EMBL/GenBank/DDBJ databases">
        <title>Whole genome sequence of Oryza granulata.</title>
        <authorList>
            <person name="Li W."/>
        </authorList>
    </citation>
    <scope>NUCLEOTIDE SEQUENCE [LARGE SCALE GENOMIC DNA]</scope>
    <source>
        <strain evidence="7">cv. Menghai</strain>
        <tissue evidence="6">Leaf</tissue>
    </source>
</reference>
<dbReference type="OrthoDB" id="329835at2759"/>
<dbReference type="Proteomes" id="UP000479710">
    <property type="component" value="Unassembled WGS sequence"/>
</dbReference>
<dbReference type="EMBL" id="SPHZ02000010">
    <property type="protein sequence ID" value="KAF0897552.1"/>
    <property type="molecule type" value="Genomic_DNA"/>
</dbReference>
<keyword evidence="7" id="KW-1185">Reference proteome</keyword>
<gene>
    <name evidence="6" type="ORF">E2562_039041</name>
</gene>
<evidence type="ECO:0008006" key="8">
    <source>
        <dbReference type="Google" id="ProtNLM"/>
    </source>
</evidence>
<evidence type="ECO:0000313" key="6">
    <source>
        <dbReference type="EMBL" id="KAF0897552.1"/>
    </source>
</evidence>
<dbReference type="AlphaFoldDB" id="A0A6G1CBL3"/>
<dbReference type="Gene3D" id="3.40.47.10">
    <property type="match status" value="2"/>
</dbReference>
<feature type="active site" description="Acyl-thioester intermediate" evidence="2">
    <location>
        <position position="163"/>
    </location>
</feature>
<evidence type="ECO:0000259" key="5">
    <source>
        <dbReference type="Pfam" id="PF02797"/>
    </source>
</evidence>
<dbReference type="Pfam" id="PF02797">
    <property type="entry name" value="Chal_sti_synt_C"/>
    <property type="match status" value="1"/>
</dbReference>
<dbReference type="InterPro" id="IPR016039">
    <property type="entry name" value="Thiolase-like"/>
</dbReference>
<evidence type="ECO:0000256" key="2">
    <source>
        <dbReference type="PIRSR" id="PIRSR000451-1"/>
    </source>
</evidence>
<dbReference type="PANTHER" id="PTHR11877:SF74">
    <property type="entry name" value="TYPE III POLYKETIDE SYNTHASE B"/>
    <property type="match status" value="1"/>
</dbReference>